<feature type="region of interest" description="Disordered" evidence="3">
    <location>
        <begin position="50"/>
        <end position="74"/>
    </location>
</feature>
<keyword evidence="5" id="KW-1185">Reference proteome</keyword>
<evidence type="ECO:0000256" key="3">
    <source>
        <dbReference type="SAM" id="MobiDB-lite"/>
    </source>
</evidence>
<dbReference type="HAMAP" id="MF_00715">
    <property type="entry name" value="SlyX"/>
    <property type="match status" value="1"/>
</dbReference>
<dbReference type="Proteomes" id="UP000288058">
    <property type="component" value="Unassembled WGS sequence"/>
</dbReference>
<dbReference type="AlphaFoldDB" id="A0A432YUR8"/>
<evidence type="ECO:0000256" key="2">
    <source>
        <dbReference type="SAM" id="Coils"/>
    </source>
</evidence>
<evidence type="ECO:0000313" key="4">
    <source>
        <dbReference type="EMBL" id="RUO67069.1"/>
    </source>
</evidence>
<dbReference type="RefSeq" id="WP_126782897.1">
    <property type="nucleotide sequence ID" value="NZ_PIQC01000008.1"/>
</dbReference>
<reference evidence="5" key="1">
    <citation type="journal article" date="2018" name="Front. Microbiol.">
        <title>Genome-Based Analysis Reveals the Taxonomy and Diversity of the Family Idiomarinaceae.</title>
        <authorList>
            <person name="Liu Y."/>
            <person name="Lai Q."/>
            <person name="Shao Z."/>
        </authorList>
    </citation>
    <scope>NUCLEOTIDE SEQUENCE [LARGE SCALE GENOMIC DNA]</scope>
    <source>
        <strain evidence="5">R22</strain>
    </source>
</reference>
<organism evidence="4 5">
    <name type="scientific">Idiomarina ramblicola</name>
    <dbReference type="NCBI Taxonomy" id="263724"/>
    <lineage>
        <taxon>Bacteria</taxon>
        <taxon>Pseudomonadati</taxon>
        <taxon>Pseudomonadota</taxon>
        <taxon>Gammaproteobacteria</taxon>
        <taxon>Alteromonadales</taxon>
        <taxon>Idiomarinaceae</taxon>
        <taxon>Idiomarina</taxon>
    </lineage>
</organism>
<dbReference type="InterPro" id="IPR007236">
    <property type="entry name" value="SlyX"/>
</dbReference>
<name>A0A432YUR8_9GAMM</name>
<protein>
    <recommendedName>
        <fullName evidence="1">Protein SlyX homolog</fullName>
    </recommendedName>
</protein>
<dbReference type="EMBL" id="PIQC01000008">
    <property type="protein sequence ID" value="RUO67069.1"/>
    <property type="molecule type" value="Genomic_DNA"/>
</dbReference>
<evidence type="ECO:0000256" key="1">
    <source>
        <dbReference type="HAMAP-Rule" id="MF_00715"/>
    </source>
</evidence>
<proteinExistence type="inferred from homology"/>
<keyword evidence="2" id="KW-0175">Coiled coil</keyword>
<comment type="caution">
    <text evidence="4">The sequence shown here is derived from an EMBL/GenBank/DDBJ whole genome shotgun (WGS) entry which is preliminary data.</text>
</comment>
<comment type="similarity">
    <text evidence="1">Belongs to the SlyX family.</text>
</comment>
<dbReference type="PANTHER" id="PTHR36508">
    <property type="entry name" value="PROTEIN SLYX"/>
    <property type="match status" value="1"/>
</dbReference>
<accession>A0A432YUR8</accession>
<sequence length="74" mass="8610">MTSKKIEEQLANLEMQLTFQEDTISSLNSLVTEQTQQMSDMQKQIRWLGKRMKQMQDNQSPESDPGTEPPPPHY</sequence>
<dbReference type="SUPFAM" id="SSF90257">
    <property type="entry name" value="Myosin rod fragments"/>
    <property type="match status" value="1"/>
</dbReference>
<gene>
    <name evidence="1" type="primary">slyX</name>
    <name evidence="4" type="ORF">CWI78_11205</name>
</gene>
<dbReference type="PANTHER" id="PTHR36508:SF1">
    <property type="entry name" value="PROTEIN SLYX"/>
    <property type="match status" value="1"/>
</dbReference>
<feature type="coiled-coil region" evidence="2">
    <location>
        <begin position="3"/>
        <end position="30"/>
    </location>
</feature>
<dbReference type="Pfam" id="PF04102">
    <property type="entry name" value="SlyX"/>
    <property type="match status" value="1"/>
</dbReference>
<dbReference type="Gene3D" id="1.20.5.300">
    <property type="match status" value="1"/>
</dbReference>
<evidence type="ECO:0000313" key="5">
    <source>
        <dbReference type="Proteomes" id="UP000288058"/>
    </source>
</evidence>
<dbReference type="OrthoDB" id="5771733at2"/>